<dbReference type="GO" id="GO:0055085">
    <property type="term" value="P:transmembrane transport"/>
    <property type="evidence" value="ECO:0007669"/>
    <property type="project" value="InterPro"/>
</dbReference>
<dbReference type="InterPro" id="IPR017871">
    <property type="entry name" value="ABC_transporter-like_CS"/>
</dbReference>
<evidence type="ECO:0000256" key="14">
    <source>
        <dbReference type="SAM" id="MobiDB-lite"/>
    </source>
</evidence>
<organism evidence="17 18">
    <name type="scientific">Streptomyces caniscabiei</name>
    <dbReference type="NCBI Taxonomy" id="2746961"/>
    <lineage>
        <taxon>Bacteria</taxon>
        <taxon>Bacillati</taxon>
        <taxon>Actinomycetota</taxon>
        <taxon>Actinomycetes</taxon>
        <taxon>Kitasatosporales</taxon>
        <taxon>Streptomycetaceae</taxon>
        <taxon>Streptomyces</taxon>
    </lineage>
</organism>
<evidence type="ECO:0000256" key="3">
    <source>
        <dbReference type="ARBA" id="ARBA00005417"/>
    </source>
</evidence>
<dbReference type="SUPFAM" id="SSF161098">
    <property type="entry name" value="MetI-like"/>
    <property type="match status" value="1"/>
</dbReference>
<dbReference type="InterPro" id="IPR003439">
    <property type="entry name" value="ABC_transporter-like_ATP-bd"/>
</dbReference>
<evidence type="ECO:0000256" key="9">
    <source>
        <dbReference type="ARBA" id="ARBA00022840"/>
    </source>
</evidence>
<dbReference type="InterPro" id="IPR035906">
    <property type="entry name" value="MetI-like_sf"/>
</dbReference>
<comment type="similarity">
    <text evidence="3">Belongs to the ABC transporter superfamily.</text>
</comment>
<keyword evidence="12 13" id="KW-0472">Membrane</keyword>
<dbReference type="SMART" id="SM00382">
    <property type="entry name" value="AAA"/>
    <property type="match status" value="1"/>
</dbReference>
<proteinExistence type="inferred from homology"/>
<dbReference type="Pfam" id="PF00528">
    <property type="entry name" value="BPD_transp_1"/>
    <property type="match status" value="1"/>
</dbReference>
<reference evidence="17" key="1">
    <citation type="submission" date="2020-09" db="EMBL/GenBank/DDBJ databases">
        <title>Streptomyces canutascabiei sp. nov., which causes potato common scab and is distributed across the world.</title>
        <authorList>
            <person name="Nguyen H.P."/>
            <person name="Weisberg A.J."/>
            <person name="Chang J.H."/>
            <person name="Clarke C.R."/>
        </authorList>
    </citation>
    <scope>NUCLEOTIDE SEQUENCE</scope>
    <source>
        <strain evidence="17">ID-01-6.2a</strain>
    </source>
</reference>
<dbReference type="FunFam" id="3.40.50.300:FF:000016">
    <property type="entry name" value="Oligopeptide ABC transporter ATP-binding component"/>
    <property type="match status" value="1"/>
</dbReference>
<name>A0A927L6T7_9ACTN</name>
<keyword evidence="8" id="KW-0547">Nucleotide-binding</keyword>
<evidence type="ECO:0000256" key="7">
    <source>
        <dbReference type="ARBA" id="ARBA00022692"/>
    </source>
</evidence>
<dbReference type="PROSITE" id="PS50893">
    <property type="entry name" value="ABC_TRANSPORTER_2"/>
    <property type="match status" value="1"/>
</dbReference>
<comment type="subcellular location">
    <subcellularLocation>
        <location evidence="13">Cell membrane</location>
        <topology evidence="13">Multi-pass membrane protein</topology>
    </subcellularLocation>
    <subcellularLocation>
        <location evidence="2">Cell membrane</location>
        <topology evidence="2">Peripheral membrane protein</topology>
    </subcellularLocation>
    <subcellularLocation>
        <location evidence="1">Membrane</location>
        <topology evidence="1">Multi-pass membrane protein</topology>
    </subcellularLocation>
</comment>
<comment type="similarity">
    <text evidence="13">Belongs to the binding-protein-dependent transport system permease family.</text>
</comment>
<evidence type="ECO:0000256" key="6">
    <source>
        <dbReference type="ARBA" id="ARBA00022519"/>
    </source>
</evidence>
<dbReference type="Proteomes" id="UP000661025">
    <property type="component" value="Unassembled WGS sequence"/>
</dbReference>
<dbReference type="InterPro" id="IPR050388">
    <property type="entry name" value="ABC_Ni/Peptide_Import"/>
</dbReference>
<dbReference type="CDD" id="cd06261">
    <property type="entry name" value="TM_PBP2"/>
    <property type="match status" value="1"/>
</dbReference>
<evidence type="ECO:0000313" key="18">
    <source>
        <dbReference type="Proteomes" id="UP000661025"/>
    </source>
</evidence>
<dbReference type="GO" id="GO:0016887">
    <property type="term" value="F:ATP hydrolysis activity"/>
    <property type="evidence" value="ECO:0007669"/>
    <property type="project" value="InterPro"/>
</dbReference>
<evidence type="ECO:0000256" key="2">
    <source>
        <dbReference type="ARBA" id="ARBA00004202"/>
    </source>
</evidence>
<dbReference type="CDD" id="cd03257">
    <property type="entry name" value="ABC_NikE_OppD_transporters"/>
    <property type="match status" value="1"/>
</dbReference>
<feature type="transmembrane region" description="Helical" evidence="13">
    <location>
        <begin position="152"/>
        <end position="170"/>
    </location>
</feature>
<dbReference type="GeneID" id="79936485"/>
<evidence type="ECO:0000259" key="16">
    <source>
        <dbReference type="PROSITE" id="PS50928"/>
    </source>
</evidence>
<dbReference type="InterPro" id="IPR000515">
    <property type="entry name" value="MetI-like"/>
</dbReference>
<dbReference type="PROSITE" id="PS00211">
    <property type="entry name" value="ABC_TRANSPORTER_1"/>
    <property type="match status" value="1"/>
</dbReference>
<keyword evidence="7 13" id="KW-0812">Transmembrane</keyword>
<sequence>MTTADPRMSAPSRKWTNPFAGISRRPLTAAALAVILAVTAAVILAPLLAPHPPLAQDLLHARGGPSASHPLGTDDLGRDVLSRLLYGGRPALLGVSVAVSVYIVLGMSLGILAGYLRGWTDRVIVPVLDVLLSVPAVILMLAVLAIFSQSNVAAMFTLGVLSSASLARIIRGSCIALREELFVDAAKVSGLSSVRIMGRHIFPGLVGLLLVQVCLFSGIALMVQTGLGFLGLATPPPAPSWGGMVGEAAQVMEQNPYLLLVTGGLIGLMSISFGLLGDGLRDLDQDRRRGNGGRRPRRPVPEAVAKDTTEPPSDTAPDTGVLAVRDYSIAFDTAQGPRTVVDSVSFTVNAGEIFGLVGESGSGKTVTGLSLLGLLAPAGRVTGGSAWLAGTRISGMPERELRRIRGREIALVSQEPMVALDPYFTIGSQLGEVIRRTGTVSGGKEAVRQRMRELLTSVQLRDPDDVARRHPHELSGGMLQRIAIAMALAGSPTVLIADEPTTALDVTVQAGILDLLRSLRDERGMAIILITHDLGVVADICDRAIVMEKGRIVEDGSVEDLFYRPQHSYTKKLIQSTPSIAPIEGRVA</sequence>
<feature type="transmembrane region" description="Helical" evidence="13">
    <location>
        <begin position="123"/>
        <end position="146"/>
    </location>
</feature>
<evidence type="ECO:0000256" key="12">
    <source>
        <dbReference type="ARBA" id="ARBA00023136"/>
    </source>
</evidence>
<evidence type="ECO:0000259" key="15">
    <source>
        <dbReference type="PROSITE" id="PS50893"/>
    </source>
</evidence>
<dbReference type="PANTHER" id="PTHR43297:SF14">
    <property type="entry name" value="ATPASE AAA-TYPE CORE DOMAIN-CONTAINING PROTEIN"/>
    <property type="match status" value="1"/>
</dbReference>
<comment type="caution">
    <text evidence="17">The sequence shown here is derived from an EMBL/GenBank/DDBJ whole genome shotgun (WGS) entry which is preliminary data.</text>
</comment>
<dbReference type="GO" id="GO:0005524">
    <property type="term" value="F:ATP binding"/>
    <property type="evidence" value="ECO:0007669"/>
    <property type="project" value="UniProtKB-KW"/>
</dbReference>
<evidence type="ECO:0000256" key="11">
    <source>
        <dbReference type="ARBA" id="ARBA00022989"/>
    </source>
</evidence>
<dbReference type="Pfam" id="PF00005">
    <property type="entry name" value="ABC_tran"/>
    <property type="match status" value="1"/>
</dbReference>
<dbReference type="EMBL" id="JACYXT010000011">
    <property type="protein sequence ID" value="MBD9726334.1"/>
    <property type="molecule type" value="Genomic_DNA"/>
</dbReference>
<feature type="transmembrane region" description="Helical" evidence="13">
    <location>
        <begin position="257"/>
        <end position="280"/>
    </location>
</feature>
<dbReference type="InterPro" id="IPR003593">
    <property type="entry name" value="AAA+_ATPase"/>
</dbReference>
<keyword evidence="4 13" id="KW-0813">Transport</keyword>
<feature type="transmembrane region" description="Helical" evidence="13">
    <location>
        <begin position="27"/>
        <end position="49"/>
    </location>
</feature>
<keyword evidence="10" id="KW-1278">Translocase</keyword>
<feature type="domain" description="ABC transporter" evidence="15">
    <location>
        <begin position="324"/>
        <end position="574"/>
    </location>
</feature>
<evidence type="ECO:0000256" key="8">
    <source>
        <dbReference type="ARBA" id="ARBA00022741"/>
    </source>
</evidence>
<keyword evidence="9" id="KW-0067">ATP-binding</keyword>
<gene>
    <name evidence="17" type="ORF">IHE70_24560</name>
</gene>
<dbReference type="AlphaFoldDB" id="A0A927L6T7"/>
<evidence type="ECO:0000256" key="4">
    <source>
        <dbReference type="ARBA" id="ARBA00022448"/>
    </source>
</evidence>
<accession>A0A927L6T7</accession>
<evidence type="ECO:0000256" key="10">
    <source>
        <dbReference type="ARBA" id="ARBA00022967"/>
    </source>
</evidence>
<evidence type="ECO:0000256" key="5">
    <source>
        <dbReference type="ARBA" id="ARBA00022475"/>
    </source>
</evidence>
<evidence type="ECO:0000313" key="17">
    <source>
        <dbReference type="EMBL" id="MBD9726334.1"/>
    </source>
</evidence>
<dbReference type="RefSeq" id="WP_192362987.1">
    <property type="nucleotide sequence ID" value="NZ_CP119182.1"/>
</dbReference>
<feature type="transmembrane region" description="Helical" evidence="13">
    <location>
        <begin position="201"/>
        <end position="223"/>
    </location>
</feature>
<dbReference type="SUPFAM" id="SSF52540">
    <property type="entry name" value="P-loop containing nucleoside triphosphate hydrolases"/>
    <property type="match status" value="1"/>
</dbReference>
<dbReference type="Gene3D" id="3.40.50.300">
    <property type="entry name" value="P-loop containing nucleotide triphosphate hydrolases"/>
    <property type="match status" value="1"/>
</dbReference>
<evidence type="ECO:0000256" key="13">
    <source>
        <dbReference type="RuleBase" id="RU363032"/>
    </source>
</evidence>
<dbReference type="InterPro" id="IPR027417">
    <property type="entry name" value="P-loop_NTPase"/>
</dbReference>
<dbReference type="PANTHER" id="PTHR43297">
    <property type="entry name" value="OLIGOPEPTIDE TRANSPORT ATP-BINDING PROTEIN APPD"/>
    <property type="match status" value="1"/>
</dbReference>
<feature type="region of interest" description="Disordered" evidence="14">
    <location>
        <begin position="284"/>
        <end position="319"/>
    </location>
</feature>
<keyword evidence="6" id="KW-0997">Cell inner membrane</keyword>
<evidence type="ECO:0000256" key="1">
    <source>
        <dbReference type="ARBA" id="ARBA00004141"/>
    </source>
</evidence>
<feature type="domain" description="ABC transmembrane type-1" evidence="16">
    <location>
        <begin position="88"/>
        <end position="277"/>
    </location>
</feature>
<dbReference type="Gene3D" id="1.10.3720.10">
    <property type="entry name" value="MetI-like"/>
    <property type="match status" value="1"/>
</dbReference>
<dbReference type="PROSITE" id="PS50928">
    <property type="entry name" value="ABC_TM1"/>
    <property type="match status" value="1"/>
</dbReference>
<feature type="transmembrane region" description="Helical" evidence="13">
    <location>
        <begin position="91"/>
        <end position="116"/>
    </location>
</feature>
<keyword evidence="5" id="KW-1003">Cell membrane</keyword>
<keyword evidence="11 13" id="KW-1133">Transmembrane helix</keyword>
<protein>
    <submittedName>
        <fullName evidence="17">Dipeptide/oligopeptide/nickel ABC transporter permease/ATP-binding protein</fullName>
    </submittedName>
</protein>
<dbReference type="GO" id="GO:0005886">
    <property type="term" value="C:plasma membrane"/>
    <property type="evidence" value="ECO:0007669"/>
    <property type="project" value="UniProtKB-SubCell"/>
</dbReference>